<evidence type="ECO:0000256" key="2">
    <source>
        <dbReference type="RuleBase" id="RU361183"/>
    </source>
</evidence>
<feature type="active site" evidence="1">
    <location>
        <position position="493"/>
    </location>
</feature>
<feature type="binding site" evidence="1">
    <location>
        <position position="502"/>
    </location>
    <ligand>
        <name>Zn(2+)</name>
        <dbReference type="ChEBI" id="CHEBI:29105"/>
        <note>catalytic</note>
    </ligand>
</feature>
<feature type="region of interest" description="Disordered" evidence="3">
    <location>
        <begin position="320"/>
        <end position="341"/>
    </location>
</feature>
<protein>
    <recommendedName>
        <fullName evidence="2">Metalloendopeptidase</fullName>
        <ecNumber evidence="2">3.4.24.-</ecNumber>
    </recommendedName>
</protein>
<dbReference type="GO" id="GO:0008270">
    <property type="term" value="F:zinc ion binding"/>
    <property type="evidence" value="ECO:0007669"/>
    <property type="project" value="UniProtKB-UniRule"/>
</dbReference>
<feature type="compositionally biased region" description="Basic and acidic residues" evidence="3">
    <location>
        <begin position="30"/>
        <end position="42"/>
    </location>
</feature>
<feature type="region of interest" description="Disordered" evidence="3">
    <location>
        <begin position="30"/>
        <end position="93"/>
    </location>
</feature>
<dbReference type="PANTHER" id="PTHR10127">
    <property type="entry name" value="DISCOIDIN, CUB, EGF, LAMININ , AND ZINC METALLOPROTEASE DOMAIN CONTAINING"/>
    <property type="match status" value="1"/>
</dbReference>
<dbReference type="GO" id="GO:0006508">
    <property type="term" value="P:proteolysis"/>
    <property type="evidence" value="ECO:0007669"/>
    <property type="project" value="UniProtKB-KW"/>
</dbReference>
<evidence type="ECO:0000256" key="1">
    <source>
        <dbReference type="PROSITE-ProRule" id="PRU01211"/>
    </source>
</evidence>
<dbReference type="PANTHER" id="PTHR10127:SF861">
    <property type="entry name" value="DORSAL-VENTRAL PATTERNING PROTEIN TOLLOID-RELATED"/>
    <property type="match status" value="1"/>
</dbReference>
<feature type="domain" description="Peptidase M12A" evidence="4">
    <location>
        <begin position="396"/>
        <end position="585"/>
    </location>
</feature>
<keyword evidence="1 2" id="KW-0479">Metal-binding</keyword>
<evidence type="ECO:0000259" key="4">
    <source>
        <dbReference type="PROSITE" id="PS51864"/>
    </source>
</evidence>
<evidence type="ECO:0000256" key="3">
    <source>
        <dbReference type="SAM" id="MobiDB-lite"/>
    </source>
</evidence>
<feature type="region of interest" description="Disordered" evidence="3">
    <location>
        <begin position="357"/>
        <end position="421"/>
    </location>
</feature>
<keyword evidence="5" id="KW-1185">Reference proteome</keyword>
<organism evidence="5 6">
    <name type="scientific">Macrostomum lignano</name>
    <dbReference type="NCBI Taxonomy" id="282301"/>
    <lineage>
        <taxon>Eukaryota</taxon>
        <taxon>Metazoa</taxon>
        <taxon>Spiralia</taxon>
        <taxon>Lophotrochozoa</taxon>
        <taxon>Platyhelminthes</taxon>
        <taxon>Rhabditophora</taxon>
        <taxon>Macrostomorpha</taxon>
        <taxon>Macrostomida</taxon>
        <taxon>Macrostomidae</taxon>
        <taxon>Macrostomum</taxon>
    </lineage>
</organism>
<keyword evidence="1 2" id="KW-0378">Hydrolase</keyword>
<dbReference type="AlphaFoldDB" id="A0A1I8FBJ8"/>
<dbReference type="Pfam" id="PF01400">
    <property type="entry name" value="Astacin"/>
    <property type="match status" value="1"/>
</dbReference>
<dbReference type="Gene3D" id="3.40.390.10">
    <property type="entry name" value="Collagenase (Catalytic Domain)"/>
    <property type="match status" value="1"/>
</dbReference>
<keyword evidence="1" id="KW-1015">Disulfide bond</keyword>
<feature type="disulfide bond" evidence="1">
    <location>
        <begin position="466"/>
        <end position="467"/>
    </location>
</feature>
<feature type="compositionally biased region" description="Basic residues" evidence="3">
    <location>
        <begin position="78"/>
        <end position="89"/>
    </location>
</feature>
<name>A0A1I8FBJ8_9PLAT</name>
<dbReference type="InterPro" id="IPR001506">
    <property type="entry name" value="Peptidase_M12A"/>
</dbReference>
<dbReference type="PROSITE" id="PS51864">
    <property type="entry name" value="ASTACIN"/>
    <property type="match status" value="1"/>
</dbReference>
<keyword evidence="1 2" id="KW-0482">Metalloprotease</keyword>
<dbReference type="SUPFAM" id="SSF55486">
    <property type="entry name" value="Metalloproteases ('zincins'), catalytic domain"/>
    <property type="match status" value="1"/>
</dbReference>
<keyword evidence="1 2" id="KW-0862">Zinc</keyword>
<evidence type="ECO:0000313" key="5">
    <source>
        <dbReference type="Proteomes" id="UP000095280"/>
    </source>
</evidence>
<feature type="binding site" evidence="1">
    <location>
        <position position="496"/>
    </location>
    <ligand>
        <name>Zn(2+)</name>
        <dbReference type="ChEBI" id="CHEBI:29105"/>
        <note>catalytic</note>
    </ligand>
</feature>
<dbReference type="InterPro" id="IPR006026">
    <property type="entry name" value="Peptidase_Metallo"/>
</dbReference>
<dbReference type="InterPro" id="IPR024079">
    <property type="entry name" value="MetalloPept_cat_dom_sf"/>
</dbReference>
<sequence length="585" mass="63222">QTPASGSSRQQSFSLLSLDGHILEKCHVLRLKNESRRESGEGRRRRQQQQQQQQQQQLRGFSGEKTGLTGRSPQQIKQSRKSCKQRGRRPVSAFGEVSFPSERNNEVNEHSTTCRFAAQRIRRLVSSTCRAWMLSPHGPVPINKISLKKLRLAAEKSCRGLSAKLTQALMGHHKTTLRAMGGEAVRGAAASLRADVVHDAAWADDVSLLLLSVRAALQTDAVAPPPPTDPPRRGATTAAARPQEPWSEGRGRRKAMRTPAKLATTAEELQAHLGQFADIDSDLFDKRDDTGDLEAGGHDIIGTGAAGAADAAACNEAVEGRLAQRRPRRRRTRRRAPAAAAVAAAASAATSGAATTAAAPAAAGRPGPPGPPGAAAYPERSVSRFKRAATAPDKKAAVAARSHPVPDPRHFTSPASSPPHGRRQAAKALFKLGHAAVENVSCMPVRGEGELAHSSYIEFTALDCGCCSYVGRKGGVQSHRQELRQKLGIVMHELGHVIGFWHEHTRPDRDKYIEIHRGEHSGDGEFLTQAPAAPHQAQKYNFKVLTQHGRGLAGEPYDFDSIMHYARAAPSPPRRTWTPCGRVQC</sequence>
<dbReference type="EC" id="3.4.24.-" evidence="2"/>
<dbReference type="PRINTS" id="PR00480">
    <property type="entry name" value="ASTACIN"/>
</dbReference>
<dbReference type="Proteomes" id="UP000095280">
    <property type="component" value="Unplaced"/>
</dbReference>
<feature type="binding site" evidence="1">
    <location>
        <position position="492"/>
    </location>
    <ligand>
        <name>Zn(2+)</name>
        <dbReference type="ChEBI" id="CHEBI:29105"/>
        <note>catalytic</note>
    </ligand>
</feature>
<dbReference type="GO" id="GO:0004222">
    <property type="term" value="F:metalloendopeptidase activity"/>
    <property type="evidence" value="ECO:0007669"/>
    <property type="project" value="UniProtKB-UniRule"/>
</dbReference>
<proteinExistence type="predicted"/>
<feature type="compositionally biased region" description="Low complexity" evidence="3">
    <location>
        <begin position="48"/>
        <end position="57"/>
    </location>
</feature>
<accession>A0A1I8FBJ8</accession>
<evidence type="ECO:0000313" key="6">
    <source>
        <dbReference type="WBParaSite" id="maker-unitig_28267-snap-gene-0.2-mRNA-1"/>
    </source>
</evidence>
<feature type="region of interest" description="Disordered" evidence="3">
    <location>
        <begin position="221"/>
        <end position="259"/>
    </location>
</feature>
<reference evidence="6" key="1">
    <citation type="submission" date="2016-11" db="UniProtKB">
        <authorList>
            <consortium name="WormBaseParasite"/>
        </authorList>
    </citation>
    <scope>IDENTIFICATION</scope>
</reference>
<keyword evidence="1 2" id="KW-0645">Protease</keyword>
<comment type="cofactor">
    <cofactor evidence="1 2">
        <name>Zn(2+)</name>
        <dbReference type="ChEBI" id="CHEBI:29105"/>
    </cofactor>
    <text evidence="1 2">Binds 1 zinc ion per subunit.</text>
</comment>
<dbReference type="WBParaSite" id="maker-unitig_28267-snap-gene-0.2-mRNA-1">
    <property type="protein sequence ID" value="maker-unitig_28267-snap-gene-0.2-mRNA-1"/>
    <property type="gene ID" value="maker-unitig_28267-snap-gene-0.2"/>
</dbReference>
<dbReference type="SMART" id="SM00235">
    <property type="entry name" value="ZnMc"/>
    <property type="match status" value="1"/>
</dbReference>
<feature type="compositionally biased region" description="Low complexity" evidence="3">
    <location>
        <begin position="233"/>
        <end position="242"/>
    </location>
</feature>
<feature type="compositionally biased region" description="Basic residues" evidence="3">
    <location>
        <begin position="323"/>
        <end position="336"/>
    </location>
</feature>
<comment type="caution">
    <text evidence="1">Lacks conserved residue(s) required for the propagation of feature annotation.</text>
</comment>